<evidence type="ECO:0000256" key="6">
    <source>
        <dbReference type="ARBA" id="ARBA00022824"/>
    </source>
</evidence>
<keyword evidence="7 9" id="KW-0733">Signal recognition particle</keyword>
<feature type="compositionally biased region" description="Low complexity" evidence="10">
    <location>
        <begin position="624"/>
        <end position="633"/>
    </location>
</feature>
<evidence type="ECO:0000256" key="9">
    <source>
        <dbReference type="PIRNR" id="PIRNR038922"/>
    </source>
</evidence>
<proteinExistence type="inferred from homology"/>
<protein>
    <recommendedName>
        <fullName evidence="4 9">Signal recognition particle subunit SRP72</fullName>
    </recommendedName>
</protein>
<comment type="caution">
    <text evidence="12">The sequence shown here is derived from an EMBL/GenBank/DDBJ whole genome shotgun (WGS) entry which is preliminary data.</text>
</comment>
<comment type="similarity">
    <text evidence="3 9">Belongs to the SRP72 family.</text>
</comment>
<dbReference type="PANTHER" id="PTHR14094">
    <property type="entry name" value="SIGNAL RECOGNITION PARTICLE 72"/>
    <property type="match status" value="1"/>
</dbReference>
<evidence type="ECO:0000256" key="10">
    <source>
        <dbReference type="SAM" id="MobiDB-lite"/>
    </source>
</evidence>
<dbReference type="Gene3D" id="1.25.40.10">
    <property type="entry name" value="Tetratricopeptide repeat domain"/>
    <property type="match status" value="1"/>
</dbReference>
<dbReference type="GO" id="GO:0005783">
    <property type="term" value="C:endoplasmic reticulum"/>
    <property type="evidence" value="ECO:0007669"/>
    <property type="project" value="UniProtKB-SubCell"/>
</dbReference>
<dbReference type="Proteomes" id="UP001172673">
    <property type="component" value="Unassembled WGS sequence"/>
</dbReference>
<evidence type="ECO:0000256" key="8">
    <source>
        <dbReference type="ARBA" id="ARBA00023274"/>
    </source>
</evidence>
<dbReference type="Pfam" id="PF17004">
    <property type="entry name" value="SRP_TPR_like"/>
    <property type="match status" value="1"/>
</dbReference>
<reference evidence="12" key="1">
    <citation type="submission" date="2022-10" db="EMBL/GenBank/DDBJ databases">
        <title>Culturing micro-colonial fungi from biological soil crusts in the Mojave desert and describing Neophaeococcomyces mojavensis, and introducing the new genera and species Taxawa tesnikishii.</title>
        <authorList>
            <person name="Kurbessoian T."/>
            <person name="Stajich J.E."/>
        </authorList>
    </citation>
    <scope>NUCLEOTIDE SEQUENCE</scope>
    <source>
        <strain evidence="12">TK_41</strain>
    </source>
</reference>
<evidence type="ECO:0000256" key="7">
    <source>
        <dbReference type="ARBA" id="ARBA00023135"/>
    </source>
</evidence>
<gene>
    <name evidence="12" type="primary">srp72</name>
    <name evidence="12" type="ORF">H2200_009600</name>
</gene>
<dbReference type="InterPro" id="IPR011990">
    <property type="entry name" value="TPR-like_helical_dom_sf"/>
</dbReference>
<feature type="compositionally biased region" description="Basic residues" evidence="10">
    <location>
        <begin position="640"/>
        <end position="649"/>
    </location>
</feature>
<evidence type="ECO:0000256" key="2">
    <source>
        <dbReference type="ARBA" id="ARBA00004496"/>
    </source>
</evidence>
<dbReference type="InterPro" id="IPR013699">
    <property type="entry name" value="Signal_recog_part_SRP72_RNA-bd"/>
</dbReference>
<dbReference type="GO" id="GO:0008312">
    <property type="term" value="F:7S RNA binding"/>
    <property type="evidence" value="ECO:0007669"/>
    <property type="project" value="InterPro"/>
</dbReference>
<evidence type="ECO:0000256" key="4">
    <source>
        <dbReference type="ARBA" id="ARBA00018350"/>
    </source>
</evidence>
<dbReference type="EMBL" id="JAPDRK010000015">
    <property type="protein sequence ID" value="KAJ9605751.1"/>
    <property type="molecule type" value="Genomic_DNA"/>
</dbReference>
<dbReference type="GO" id="GO:0005786">
    <property type="term" value="C:signal recognition particle, endoplasmic reticulum targeting"/>
    <property type="evidence" value="ECO:0007669"/>
    <property type="project" value="UniProtKB-UniRule"/>
</dbReference>
<evidence type="ECO:0000256" key="1">
    <source>
        <dbReference type="ARBA" id="ARBA00004240"/>
    </source>
</evidence>
<sequence length="649" mass="70921">MAASLPSSLSSLLKKSSLEDHEQILSECDKALKTSKGSDHDTQRVKIVALLKLDRYDEAAKFIENNIGADLRKKVELEYAYALYKTGRLKEAADLSATLESRGACHVEAQARYRLEESIKTSALYKHLRSHRLDAEEFDLRVNQGAIDAQAQWLGLSDSSTARRPGREDLEAFETAYNAACGSIARGEYTQGEMLLKRAKELCKHSEDLTDQQKADELLPISVQQLYVLLTLGKTAEAEALAGEINTHEAADLSTRKVGQNNVLLTSSAVNPFLAHKTFHATPKIPPSDKLFSYQSTPLESNKSTIDLQTFKYDGIITSTAKTLQAHPGPLLSPEVLLASYFSAAAHAKNETGKAAIRNILPELEKRPNNIGVIITLVQLYVVNGDVTSAIELVERFFKRLEDSNSEGEQDIRFNPILVSLVISLYGHRGQKDGIKQELAKAAAYWRTRSNAPTSLLTAAGVSLLKSQSEEDARLASDIFGKLREQQPEDQATLAGYVASHAGDDKAVSSADANKLTATSELIRNIDIDALETAGIPQSSNALTIAQLGRSRKRGAPDGGNVKPKRIRKSRLPKDYDESKKPDPERWLPMRDRSYYRPPKGKKKGKRDDRTQGGAVDESLNVDAKSAAGTVATGSGGGANKKKKGKGKK</sequence>
<evidence type="ECO:0000313" key="12">
    <source>
        <dbReference type="EMBL" id="KAJ9605751.1"/>
    </source>
</evidence>
<feature type="domain" description="Signal recognition particle SRP72 subunit RNA-binding" evidence="11">
    <location>
        <begin position="562"/>
        <end position="598"/>
    </location>
</feature>
<keyword evidence="13" id="KW-1185">Reference proteome</keyword>
<keyword evidence="8 9" id="KW-0687">Ribonucleoprotein</keyword>
<keyword evidence="6" id="KW-0256">Endoplasmic reticulum</keyword>
<feature type="region of interest" description="Disordered" evidence="10">
    <location>
        <begin position="546"/>
        <end position="649"/>
    </location>
</feature>
<dbReference type="InterPro" id="IPR026270">
    <property type="entry name" value="SRP72"/>
</dbReference>
<dbReference type="PANTHER" id="PTHR14094:SF9">
    <property type="entry name" value="SIGNAL RECOGNITION PARTICLE SUBUNIT SRP72"/>
    <property type="match status" value="1"/>
</dbReference>
<dbReference type="Pfam" id="PF08492">
    <property type="entry name" value="SRP72"/>
    <property type="match status" value="1"/>
</dbReference>
<dbReference type="GO" id="GO:0043022">
    <property type="term" value="F:ribosome binding"/>
    <property type="evidence" value="ECO:0007669"/>
    <property type="project" value="TreeGrafter"/>
</dbReference>
<feature type="compositionally biased region" description="Basic and acidic residues" evidence="10">
    <location>
        <begin position="572"/>
        <end position="595"/>
    </location>
</feature>
<evidence type="ECO:0000313" key="13">
    <source>
        <dbReference type="Proteomes" id="UP001172673"/>
    </source>
</evidence>
<evidence type="ECO:0000256" key="3">
    <source>
        <dbReference type="ARBA" id="ARBA00007676"/>
    </source>
</evidence>
<evidence type="ECO:0000256" key="5">
    <source>
        <dbReference type="ARBA" id="ARBA00022490"/>
    </source>
</evidence>
<evidence type="ECO:0000259" key="11">
    <source>
        <dbReference type="Pfam" id="PF08492"/>
    </source>
</evidence>
<comment type="function">
    <text evidence="9">Component of the signal recognition particle (SRP) complex, a ribonucleoprotein complex that mediates the cotranslational targeting of secretory and membrane proteins to the endoplasmic reticulum (ER).</text>
</comment>
<comment type="subcellular location">
    <subcellularLocation>
        <location evidence="2 9">Cytoplasm</location>
    </subcellularLocation>
    <subcellularLocation>
        <location evidence="1">Endoplasmic reticulum</location>
    </subcellularLocation>
</comment>
<dbReference type="PIRSF" id="PIRSF038922">
    <property type="entry name" value="SRP72"/>
    <property type="match status" value="1"/>
</dbReference>
<keyword evidence="5 9" id="KW-0963">Cytoplasm</keyword>
<dbReference type="AlphaFoldDB" id="A0AA39CEX5"/>
<accession>A0AA39CEX5</accession>
<dbReference type="GO" id="GO:0006614">
    <property type="term" value="P:SRP-dependent cotranslational protein targeting to membrane"/>
    <property type="evidence" value="ECO:0007669"/>
    <property type="project" value="UniProtKB-UniRule"/>
</dbReference>
<name>A0AA39CEX5_9EURO</name>
<dbReference type="InterPro" id="IPR031545">
    <property type="entry name" value="SRP72_TPR-like"/>
</dbReference>
<organism evidence="12 13">
    <name type="scientific">Cladophialophora chaetospira</name>
    <dbReference type="NCBI Taxonomy" id="386627"/>
    <lineage>
        <taxon>Eukaryota</taxon>
        <taxon>Fungi</taxon>
        <taxon>Dikarya</taxon>
        <taxon>Ascomycota</taxon>
        <taxon>Pezizomycotina</taxon>
        <taxon>Eurotiomycetes</taxon>
        <taxon>Chaetothyriomycetidae</taxon>
        <taxon>Chaetothyriales</taxon>
        <taxon>Herpotrichiellaceae</taxon>
        <taxon>Cladophialophora</taxon>
    </lineage>
</organism>